<evidence type="ECO:0000313" key="5">
    <source>
        <dbReference type="Proteomes" id="UP000358010"/>
    </source>
</evidence>
<keyword evidence="2" id="KW-0813">Transport</keyword>
<organism evidence="4 5">
    <name type="scientific">Escherichia coli</name>
    <dbReference type="NCBI Taxonomy" id="562"/>
    <lineage>
        <taxon>Bacteria</taxon>
        <taxon>Pseudomonadati</taxon>
        <taxon>Pseudomonadota</taxon>
        <taxon>Gammaproteobacteria</taxon>
        <taxon>Enterobacterales</taxon>
        <taxon>Enterobacteriaceae</taxon>
        <taxon>Escherichia</taxon>
    </lineage>
</organism>
<evidence type="ECO:0000256" key="2">
    <source>
        <dbReference type="ARBA" id="ARBA00022448"/>
    </source>
</evidence>
<dbReference type="Gene3D" id="2.40.160.10">
    <property type="entry name" value="Porin"/>
    <property type="match status" value="1"/>
</dbReference>
<evidence type="ECO:0000256" key="1">
    <source>
        <dbReference type="ARBA" id="ARBA00009075"/>
    </source>
</evidence>
<dbReference type="EMBL" id="CAADJZ010000001">
    <property type="protein sequence ID" value="VFT70439.1"/>
    <property type="molecule type" value="Genomic_DNA"/>
</dbReference>
<dbReference type="AlphaFoldDB" id="A0A485JHL6"/>
<dbReference type="Proteomes" id="UP000358010">
    <property type="component" value="Unassembled WGS sequence"/>
</dbReference>
<proteinExistence type="inferred from homology"/>
<gene>
    <name evidence="4" type="primary">ybfM_1</name>
    <name evidence="4" type="ORF">NCTC10974_04013</name>
</gene>
<protein>
    <submittedName>
        <fullName evidence="4">Putative outer membrane porin</fullName>
    </submittedName>
</protein>
<keyword evidence="3" id="KW-0732">Signal</keyword>
<name>A0A485JHL6_ECOLX</name>
<dbReference type="InterPro" id="IPR005318">
    <property type="entry name" value="OM_porin_bac"/>
</dbReference>
<dbReference type="PANTHER" id="PTHR34596">
    <property type="entry name" value="CHITOPORIN"/>
    <property type="match status" value="1"/>
</dbReference>
<sequence length="92" mass="10556">MPGTYQGAEAGANFDYGDAGALSFSYMWTNEYKAPWHLEMDEFYQNDKTTKVDYLHSIGAKYDFKNNFVLEAGIWSGGRVYRSIFCQSQLQI</sequence>
<evidence type="ECO:0000313" key="4">
    <source>
        <dbReference type="EMBL" id="VFT70439.1"/>
    </source>
</evidence>
<reference evidence="4 5" key="1">
    <citation type="submission" date="2019-03" db="EMBL/GenBank/DDBJ databases">
        <authorList>
            <consortium name="Pathogen Informatics"/>
        </authorList>
    </citation>
    <scope>NUCLEOTIDE SEQUENCE [LARGE SCALE GENOMIC DNA]</scope>
    <source>
        <strain evidence="4 5">NCTC10974</strain>
    </source>
</reference>
<dbReference type="GO" id="GO:0015288">
    <property type="term" value="F:porin activity"/>
    <property type="evidence" value="ECO:0007669"/>
    <property type="project" value="TreeGrafter"/>
</dbReference>
<dbReference type="GO" id="GO:0015772">
    <property type="term" value="P:oligosaccharide transport"/>
    <property type="evidence" value="ECO:0007669"/>
    <property type="project" value="TreeGrafter"/>
</dbReference>
<comment type="similarity">
    <text evidence="1">Belongs to the outer membrane porin (Opr) (TC 1.B.25) family.</text>
</comment>
<dbReference type="InterPro" id="IPR023614">
    <property type="entry name" value="Porin_dom_sf"/>
</dbReference>
<dbReference type="GO" id="GO:0016020">
    <property type="term" value="C:membrane"/>
    <property type="evidence" value="ECO:0007669"/>
    <property type="project" value="InterPro"/>
</dbReference>
<evidence type="ECO:0000256" key="3">
    <source>
        <dbReference type="ARBA" id="ARBA00022729"/>
    </source>
</evidence>
<accession>A0A485JHL6</accession>
<dbReference type="PANTHER" id="PTHR34596:SF2">
    <property type="entry name" value="CHITOPORIN"/>
    <property type="match status" value="1"/>
</dbReference>